<name>A0AA88DYV3_FICCA</name>
<feature type="compositionally biased region" description="Polar residues" evidence="1">
    <location>
        <begin position="33"/>
        <end position="47"/>
    </location>
</feature>
<protein>
    <submittedName>
        <fullName evidence="2">Uncharacterized protein</fullName>
    </submittedName>
</protein>
<reference evidence="2" key="1">
    <citation type="submission" date="2023-07" db="EMBL/GenBank/DDBJ databases">
        <title>draft genome sequence of fig (Ficus carica).</title>
        <authorList>
            <person name="Takahashi T."/>
            <person name="Nishimura K."/>
        </authorList>
    </citation>
    <scope>NUCLEOTIDE SEQUENCE</scope>
</reference>
<gene>
    <name evidence="2" type="ORF">TIFTF001_033812</name>
</gene>
<organism evidence="2 3">
    <name type="scientific">Ficus carica</name>
    <name type="common">Common fig</name>
    <dbReference type="NCBI Taxonomy" id="3494"/>
    <lineage>
        <taxon>Eukaryota</taxon>
        <taxon>Viridiplantae</taxon>
        <taxon>Streptophyta</taxon>
        <taxon>Embryophyta</taxon>
        <taxon>Tracheophyta</taxon>
        <taxon>Spermatophyta</taxon>
        <taxon>Magnoliopsida</taxon>
        <taxon>eudicotyledons</taxon>
        <taxon>Gunneridae</taxon>
        <taxon>Pentapetalae</taxon>
        <taxon>rosids</taxon>
        <taxon>fabids</taxon>
        <taxon>Rosales</taxon>
        <taxon>Moraceae</taxon>
        <taxon>Ficeae</taxon>
        <taxon>Ficus</taxon>
    </lineage>
</organism>
<dbReference type="AlphaFoldDB" id="A0AA88DYV3"/>
<feature type="region of interest" description="Disordered" evidence="1">
    <location>
        <begin position="31"/>
        <end position="70"/>
    </location>
</feature>
<evidence type="ECO:0000313" key="2">
    <source>
        <dbReference type="EMBL" id="GMN64737.1"/>
    </source>
</evidence>
<evidence type="ECO:0000256" key="1">
    <source>
        <dbReference type="SAM" id="MobiDB-lite"/>
    </source>
</evidence>
<accession>A0AA88DYV3</accession>
<keyword evidence="3" id="KW-1185">Reference proteome</keyword>
<comment type="caution">
    <text evidence="2">The sequence shown here is derived from an EMBL/GenBank/DDBJ whole genome shotgun (WGS) entry which is preliminary data.</text>
</comment>
<evidence type="ECO:0000313" key="3">
    <source>
        <dbReference type="Proteomes" id="UP001187192"/>
    </source>
</evidence>
<proteinExistence type="predicted"/>
<dbReference type="Proteomes" id="UP001187192">
    <property type="component" value="Unassembled WGS sequence"/>
</dbReference>
<sequence>MTRRLQRDRRDLGDSDEEKAVLISDLYLDNNDGETLSQTSKEQPLSSSKDDDDDDDRIATVTESDGDEESSDEFWVYALGLGLGLGLIWG</sequence>
<dbReference type="EMBL" id="BTGU01000192">
    <property type="protein sequence ID" value="GMN64737.1"/>
    <property type="molecule type" value="Genomic_DNA"/>
</dbReference>